<dbReference type="AlphaFoldDB" id="A0ABD5V1R3"/>
<organism evidence="1 2">
    <name type="scientific">Halalkalicoccus tibetensis</name>
    <dbReference type="NCBI Taxonomy" id="175632"/>
    <lineage>
        <taxon>Archaea</taxon>
        <taxon>Methanobacteriati</taxon>
        <taxon>Methanobacteriota</taxon>
        <taxon>Stenosarchaea group</taxon>
        <taxon>Halobacteria</taxon>
        <taxon>Halobacteriales</taxon>
        <taxon>Halococcaceae</taxon>
        <taxon>Halalkalicoccus</taxon>
    </lineage>
</organism>
<reference evidence="1 2" key="1">
    <citation type="journal article" date="2019" name="Int. J. Syst. Evol. Microbiol.">
        <title>The Global Catalogue of Microorganisms (GCM) 10K type strain sequencing project: providing services to taxonomists for standard genome sequencing and annotation.</title>
        <authorList>
            <consortium name="The Broad Institute Genomics Platform"/>
            <consortium name="The Broad Institute Genome Sequencing Center for Infectious Disease"/>
            <person name="Wu L."/>
            <person name="Ma J."/>
        </authorList>
    </citation>
    <scope>NUCLEOTIDE SEQUENCE [LARGE SCALE GENOMIC DNA]</scope>
    <source>
        <strain evidence="1 2">CGMCC 1.3240</strain>
    </source>
</reference>
<dbReference type="Proteomes" id="UP001596312">
    <property type="component" value="Unassembled WGS sequence"/>
</dbReference>
<sequence length="49" mass="5347">MPLIDTVRAYLSEPEPTVSECRHCGTTVDPGVTRCPECDGEAIARYHVA</sequence>
<evidence type="ECO:0000313" key="2">
    <source>
        <dbReference type="Proteomes" id="UP001596312"/>
    </source>
</evidence>
<comment type="caution">
    <text evidence="1">The sequence shown here is derived from an EMBL/GenBank/DDBJ whole genome shotgun (WGS) entry which is preliminary data.</text>
</comment>
<evidence type="ECO:0000313" key="1">
    <source>
        <dbReference type="EMBL" id="MFC6904984.1"/>
    </source>
</evidence>
<evidence type="ECO:0008006" key="3">
    <source>
        <dbReference type="Google" id="ProtNLM"/>
    </source>
</evidence>
<dbReference type="RefSeq" id="WP_340603499.1">
    <property type="nucleotide sequence ID" value="NZ_JBBMXV010000002.1"/>
</dbReference>
<dbReference type="EMBL" id="JBHSXQ010000002">
    <property type="protein sequence ID" value="MFC6904984.1"/>
    <property type="molecule type" value="Genomic_DNA"/>
</dbReference>
<name>A0ABD5V1R3_9EURY</name>
<keyword evidence="2" id="KW-1185">Reference proteome</keyword>
<accession>A0ABD5V1R3</accession>
<protein>
    <recommendedName>
        <fullName evidence="3">Small CPxCG-related zinc finger protein</fullName>
    </recommendedName>
</protein>
<proteinExistence type="predicted"/>
<gene>
    <name evidence="1" type="ORF">ACFQGH_07180</name>
</gene>